<protein>
    <submittedName>
        <fullName evidence="2">Aste57867_18361 protein</fullName>
    </submittedName>
</protein>
<evidence type="ECO:0000313" key="3">
    <source>
        <dbReference type="Proteomes" id="UP000332933"/>
    </source>
</evidence>
<gene>
    <name evidence="2" type="primary">Aste57867_18361</name>
    <name evidence="1" type="ORF">As57867_018299</name>
    <name evidence="2" type="ORF">ASTE57867_18361</name>
</gene>
<proteinExistence type="predicted"/>
<accession>A0A485LAR6</accession>
<evidence type="ECO:0000313" key="1">
    <source>
        <dbReference type="EMBL" id="KAF0690236.1"/>
    </source>
</evidence>
<keyword evidence="3" id="KW-1185">Reference proteome</keyword>
<dbReference type="OrthoDB" id="122710at2759"/>
<evidence type="ECO:0000313" key="2">
    <source>
        <dbReference type="EMBL" id="VFT95097.1"/>
    </source>
</evidence>
<dbReference type="EMBL" id="CAADRA010006408">
    <property type="protein sequence ID" value="VFT95097.1"/>
    <property type="molecule type" value="Genomic_DNA"/>
</dbReference>
<dbReference type="EMBL" id="VJMH01006387">
    <property type="protein sequence ID" value="KAF0690236.1"/>
    <property type="molecule type" value="Genomic_DNA"/>
</dbReference>
<name>A0A485LAR6_9STRA</name>
<organism evidence="2 3">
    <name type="scientific">Aphanomyces stellatus</name>
    <dbReference type="NCBI Taxonomy" id="120398"/>
    <lineage>
        <taxon>Eukaryota</taxon>
        <taxon>Sar</taxon>
        <taxon>Stramenopiles</taxon>
        <taxon>Oomycota</taxon>
        <taxon>Saprolegniomycetes</taxon>
        <taxon>Saprolegniales</taxon>
        <taxon>Verrucalvaceae</taxon>
        <taxon>Aphanomyces</taxon>
    </lineage>
</organism>
<reference evidence="1" key="2">
    <citation type="submission" date="2019-06" db="EMBL/GenBank/DDBJ databases">
        <title>Genomics analysis of Aphanomyces spp. identifies a new class of oomycete effector associated with host adaptation.</title>
        <authorList>
            <person name="Gaulin E."/>
        </authorList>
    </citation>
    <scope>NUCLEOTIDE SEQUENCE</scope>
    <source>
        <strain evidence="1">CBS 578.67</strain>
    </source>
</reference>
<reference evidence="2 3" key="1">
    <citation type="submission" date="2019-03" db="EMBL/GenBank/DDBJ databases">
        <authorList>
            <person name="Gaulin E."/>
            <person name="Dumas B."/>
        </authorList>
    </citation>
    <scope>NUCLEOTIDE SEQUENCE [LARGE SCALE GENOMIC DNA]</scope>
    <source>
        <strain evidence="2">CBS 568.67</strain>
    </source>
</reference>
<sequence length="281" mass="31856">MSREALIRIVDASSREADNLRRSSLMFESTVMAQANSDEIDTPSIYDTPIMDSFSSLGPELLISMTNFTSTEFNILWAICEENVNERWYEGRGRRNACSAKDAMFMLLVVLKHFDTWDKHAIDFRLKAPTLEKVTMRILSIIEPLLTSELIRPTSMQVQRNADKLFPRFPEALYATDRYFSGKHKLYGFKIEASVVYPGKYDLVSDHAPGSVSDLTMFMQRLDIHTSALKTSRDDIAQDVGEGVSQYPSQWAVLMDKGYEGVDDAARSIRPKKTRPDSPGC</sequence>
<dbReference type="AlphaFoldDB" id="A0A485LAR6"/>
<dbReference type="Proteomes" id="UP000332933">
    <property type="component" value="Unassembled WGS sequence"/>
</dbReference>